<evidence type="ECO:0000259" key="3">
    <source>
        <dbReference type="SMART" id="SM00954"/>
    </source>
</evidence>
<dbReference type="Gene3D" id="2.130.10.10">
    <property type="entry name" value="YVTN repeat-like/Quinoprotein amine dehydrogenase"/>
    <property type="match status" value="4"/>
</dbReference>
<evidence type="ECO:0000313" key="4">
    <source>
        <dbReference type="EMBL" id="KAH7129023.1"/>
    </source>
</evidence>
<dbReference type="InterPro" id="IPR056884">
    <property type="entry name" value="NPHP3-like_N"/>
</dbReference>
<evidence type="ECO:0000313" key="5">
    <source>
        <dbReference type="Proteomes" id="UP000738349"/>
    </source>
</evidence>
<organism evidence="4 5">
    <name type="scientific">Dactylonectria macrodidyma</name>
    <dbReference type="NCBI Taxonomy" id="307937"/>
    <lineage>
        <taxon>Eukaryota</taxon>
        <taxon>Fungi</taxon>
        <taxon>Dikarya</taxon>
        <taxon>Ascomycota</taxon>
        <taxon>Pezizomycotina</taxon>
        <taxon>Sordariomycetes</taxon>
        <taxon>Hypocreomycetidae</taxon>
        <taxon>Hypocreales</taxon>
        <taxon>Nectriaceae</taxon>
        <taxon>Dactylonectria</taxon>
    </lineage>
</organism>
<dbReference type="InterPro" id="IPR043519">
    <property type="entry name" value="NT_sf"/>
</dbReference>
<dbReference type="SUPFAM" id="SSF52540">
    <property type="entry name" value="P-loop containing nucleoside triphosphate hydrolases"/>
    <property type="match status" value="1"/>
</dbReference>
<dbReference type="InterPro" id="IPR007685">
    <property type="entry name" value="RelA_SpoT"/>
</dbReference>
<reference evidence="4" key="1">
    <citation type="journal article" date="2021" name="Nat. Commun.">
        <title>Genetic determinants of endophytism in the Arabidopsis root mycobiome.</title>
        <authorList>
            <person name="Mesny F."/>
            <person name="Miyauchi S."/>
            <person name="Thiergart T."/>
            <person name="Pickel B."/>
            <person name="Atanasova L."/>
            <person name="Karlsson M."/>
            <person name="Huettel B."/>
            <person name="Barry K.W."/>
            <person name="Haridas S."/>
            <person name="Chen C."/>
            <person name="Bauer D."/>
            <person name="Andreopoulos W."/>
            <person name="Pangilinan J."/>
            <person name="LaButti K."/>
            <person name="Riley R."/>
            <person name="Lipzen A."/>
            <person name="Clum A."/>
            <person name="Drula E."/>
            <person name="Henrissat B."/>
            <person name="Kohler A."/>
            <person name="Grigoriev I.V."/>
            <person name="Martin F.M."/>
            <person name="Hacquard S."/>
        </authorList>
    </citation>
    <scope>NUCLEOTIDE SEQUENCE</scope>
    <source>
        <strain evidence="4">MPI-CAGE-AT-0147</strain>
    </source>
</reference>
<dbReference type="SMART" id="SM00320">
    <property type="entry name" value="WD40"/>
    <property type="match status" value="7"/>
</dbReference>
<dbReference type="InterPro" id="IPR011047">
    <property type="entry name" value="Quinoprotein_ADH-like_sf"/>
</dbReference>
<feature type="repeat" description="WD" evidence="2">
    <location>
        <begin position="1261"/>
        <end position="1295"/>
    </location>
</feature>
<dbReference type="OrthoDB" id="538223at2759"/>
<comment type="caution">
    <text evidence="4">The sequence shown here is derived from an EMBL/GenBank/DDBJ whole genome shotgun (WGS) entry which is preliminary data.</text>
</comment>
<dbReference type="EMBL" id="JAGMUV010000018">
    <property type="protein sequence ID" value="KAH7129023.1"/>
    <property type="molecule type" value="Genomic_DNA"/>
</dbReference>
<dbReference type="Pfam" id="PF24883">
    <property type="entry name" value="NPHP3_N"/>
    <property type="match status" value="1"/>
</dbReference>
<dbReference type="CDD" id="cd05399">
    <property type="entry name" value="NT_Rel-Spo_like"/>
    <property type="match status" value="1"/>
</dbReference>
<evidence type="ECO:0000256" key="1">
    <source>
        <dbReference type="ARBA" id="ARBA00022737"/>
    </source>
</evidence>
<evidence type="ECO:0000256" key="2">
    <source>
        <dbReference type="PROSITE-ProRule" id="PRU00221"/>
    </source>
</evidence>
<proteinExistence type="predicted"/>
<name>A0A9P9E198_9HYPO</name>
<dbReference type="SUPFAM" id="SSF81301">
    <property type="entry name" value="Nucleotidyltransferase"/>
    <property type="match status" value="1"/>
</dbReference>
<dbReference type="InterPro" id="IPR001680">
    <property type="entry name" value="WD40_rpt"/>
</dbReference>
<dbReference type="Proteomes" id="UP000738349">
    <property type="component" value="Unassembled WGS sequence"/>
</dbReference>
<dbReference type="InterPro" id="IPR015943">
    <property type="entry name" value="WD40/YVTN_repeat-like_dom_sf"/>
</dbReference>
<dbReference type="Gene3D" id="3.40.50.300">
    <property type="entry name" value="P-loop containing nucleotide triphosphate hydrolases"/>
    <property type="match status" value="1"/>
</dbReference>
<dbReference type="GO" id="GO:0015969">
    <property type="term" value="P:guanosine tetraphosphate metabolic process"/>
    <property type="evidence" value="ECO:0007669"/>
    <property type="project" value="InterPro"/>
</dbReference>
<keyword evidence="1" id="KW-0677">Repeat</keyword>
<dbReference type="Gene3D" id="3.30.460.10">
    <property type="entry name" value="Beta Polymerase, domain 2"/>
    <property type="match status" value="1"/>
</dbReference>
<protein>
    <recommendedName>
        <fullName evidence="3">RelA/SpoT domain-containing protein</fullName>
    </recommendedName>
</protein>
<feature type="domain" description="RelA/SpoT" evidence="3">
    <location>
        <begin position="82"/>
        <end position="226"/>
    </location>
</feature>
<dbReference type="InterPro" id="IPR027417">
    <property type="entry name" value="P-loop_NTPase"/>
</dbReference>
<sequence length="1575" mass="176948">MESQSAGLAEPDRTIRPKVMITPLCEKLQQHIRDASGDNPVKRVFSDIWKQLRPDYDHMVKDLIQYLEDGLSQRGIDAFIEGRAKTIDSVARSIERREAYRMREKNQDEYRNIDEILGDLHDLAGVRIVLDYRDDTDTVNKLISSTFQHVSKPNIFSRSRKIGRNWNTWFGAYESWNHHVRLNPAAALNNLQQYNSITFEVQLTTLSESLYNKLAHPLIYKQPSGTLSRDQEMMVDVAHGSAMIYAMCTLCLREKKSERSDEVSGEDALRDAARKVVGNDGSDEDNELLANIAPGGRGSLAGQTMPGRALLAAASPMLTDSSTDDLQLLILNAVRTALDETKKTPPMCFPTVEQARFDTEEAQRNRCQTGTRVEVLSRIRSWARKPTETLLWLQAPAGSGKSTIARTLRDVFLADSPEKLVAGYFFKRGDAQRNLTNLVFSTIASQLMETIPQFCNFLHKSLGNLAAVGNENIIQTKSLDEQFKILISTPLSQLNAVDDDESTRIIVIDALDECTDLVGIDKVLELLSTDTTSQLRLRVIVTSRPTARILDSFQSMQETGISYATVKLHDEFKRETEDDIRTFLTKSFGLIKTRRRIHHDPWPEVEVLNQAIAHATPLFIYATTLIRFIDPPGSRVLNPTKQLESWFRGCHQNKSHLSDITKMYRLIMEGLLYGDDLNNPDQLPSEYLSELQQILGSLVVLAEPLSVRALTALLDMDRYSVSTWLSNLQAVIHVPSNELSSVEIIHKSFSDFLVDDAGSKPDYRVNKSEAHLILAKRCMRRMSIDLHKNICKLNDPGIHRMNISRATITEFIPVELEYASSHWVHHYIRGGMHSKRQGEIEVCEFLKKNLLFWFEVLSILGKLPDAGAGIGQLLRSAVDHQLVDFLKECQKFLLEFGQCFEQFPLQIYGTGLIFSPLKSMLRQLFWDSRLPYFRRARGTSETWNSDVTMRIESEIIFPLAATISPDGRTMAVGGMNFISTWDIGTGIRQESCQEPECIIGLSFLDDNKRLASVSNVGDVLVWDLTTGIATKQCQLSDHYHKYEGAFLLPAHSLVVTWAREYEVSPGETMYKADLWNLQSGEHRRTPRKFIWKAAFFDDLMKAQATLSPHGDMIAAAAADGIRLWSTESGDDIGQLAVASPFGTGVAFAPNNHVIAATTMHGFVHFWDLASHTCYCRLNLDISPIALEFFPTSDRLALTDRHGSVLFVDLGEPTAQSTTIGHEFPIPKIESMDKHVVVCNLFDPAQVSSGAHYGCIEYPGFIRKMALSPDQKTLATTSNSHNLLLWDIESGRLLHSLQSLELMHSSQSLELVPSFCRIAFSNDGINLAMSNMEAIQVWELATGRCQWSQVDSVRSLLETALAFSPNGKMLAAGNVDKIQLWATGTGLLILEIPSVGAISRWETKPSWQAIEFAFLSNVTMLVSFPRPMTRKHGERYWKYEAEYDVQIVELRTGAIHFQTELDFRIHDLQRFANGKIVAIKGNDTGELRFYDAETNTVVSGSDLEPDSAFEMRLENCGIYMVGRWALRGIGKAVVALDGHKSRVPRVSTSAGNRLVSASRDGEFMVIDIDDSLINDI</sequence>
<dbReference type="PANTHER" id="PTHR10039">
    <property type="entry name" value="AMELOGENIN"/>
    <property type="match status" value="1"/>
</dbReference>
<dbReference type="SUPFAM" id="SSF50998">
    <property type="entry name" value="Quinoprotein alcohol dehydrogenase-like"/>
    <property type="match status" value="1"/>
</dbReference>
<accession>A0A9P9E198</accession>
<dbReference type="PROSITE" id="PS50082">
    <property type="entry name" value="WD_REPEATS_2"/>
    <property type="match status" value="1"/>
</dbReference>
<dbReference type="Pfam" id="PF04607">
    <property type="entry name" value="RelA_SpoT"/>
    <property type="match status" value="1"/>
</dbReference>
<keyword evidence="2" id="KW-0853">WD repeat</keyword>
<dbReference type="SUPFAM" id="SSF50978">
    <property type="entry name" value="WD40 repeat-like"/>
    <property type="match status" value="1"/>
</dbReference>
<dbReference type="SMART" id="SM00954">
    <property type="entry name" value="RelA_SpoT"/>
    <property type="match status" value="1"/>
</dbReference>
<dbReference type="PANTHER" id="PTHR10039:SF17">
    <property type="entry name" value="FUNGAL STAND N-TERMINAL GOODBYE DOMAIN-CONTAINING PROTEIN-RELATED"/>
    <property type="match status" value="1"/>
</dbReference>
<gene>
    <name evidence="4" type="ORF">EDB81DRAFT_138473</name>
</gene>
<dbReference type="InterPro" id="IPR036322">
    <property type="entry name" value="WD40_repeat_dom_sf"/>
</dbReference>
<keyword evidence="5" id="KW-1185">Reference proteome</keyword>